<keyword evidence="3" id="KW-1185">Reference proteome</keyword>
<evidence type="ECO:0000313" key="2">
    <source>
        <dbReference type="EMBL" id="TCT22976.1"/>
    </source>
</evidence>
<comment type="caution">
    <text evidence="2">The sequence shown here is derived from an EMBL/GenBank/DDBJ whole genome shotgun (WGS) entry which is preliminary data.</text>
</comment>
<dbReference type="InterPro" id="IPR000182">
    <property type="entry name" value="GNAT_dom"/>
</dbReference>
<dbReference type="GO" id="GO:0016747">
    <property type="term" value="F:acyltransferase activity, transferring groups other than amino-acyl groups"/>
    <property type="evidence" value="ECO:0007669"/>
    <property type="project" value="InterPro"/>
</dbReference>
<dbReference type="EMBL" id="SMAO01000002">
    <property type="protein sequence ID" value="TCT22976.1"/>
    <property type="molecule type" value="Genomic_DNA"/>
</dbReference>
<dbReference type="InterPro" id="IPR016181">
    <property type="entry name" value="Acyl_CoA_acyltransferase"/>
</dbReference>
<dbReference type="AlphaFoldDB" id="A0A4R3N4J9"/>
<dbReference type="Proteomes" id="UP000295717">
    <property type="component" value="Unassembled WGS sequence"/>
</dbReference>
<feature type="domain" description="N-acetyltransferase" evidence="1">
    <location>
        <begin position="10"/>
        <end position="178"/>
    </location>
</feature>
<proteinExistence type="predicted"/>
<organism evidence="2 3">
    <name type="scientific">Thiobaca trueperi</name>
    <dbReference type="NCBI Taxonomy" id="127458"/>
    <lineage>
        <taxon>Bacteria</taxon>
        <taxon>Pseudomonadati</taxon>
        <taxon>Pseudomonadota</taxon>
        <taxon>Gammaproteobacteria</taxon>
        <taxon>Chromatiales</taxon>
        <taxon>Chromatiaceae</taxon>
        <taxon>Thiobaca</taxon>
    </lineage>
</organism>
<evidence type="ECO:0000259" key="1">
    <source>
        <dbReference type="PROSITE" id="PS51186"/>
    </source>
</evidence>
<reference evidence="2 3" key="1">
    <citation type="submission" date="2019-03" db="EMBL/GenBank/DDBJ databases">
        <title>Genomic Encyclopedia of Type Strains, Phase IV (KMG-IV): sequencing the most valuable type-strain genomes for metagenomic binning, comparative biology and taxonomic classification.</title>
        <authorList>
            <person name="Goeker M."/>
        </authorList>
    </citation>
    <scope>NUCLEOTIDE SEQUENCE [LARGE SCALE GENOMIC DNA]</scope>
    <source>
        <strain evidence="2 3">DSM 13587</strain>
    </source>
</reference>
<sequence>MGNDGNKSIVSLRVAYESELERFKADLQEAFRVSAEREFGHTLDKPIPSDEDVEESFRADGAIVYQILVDEKIAGGAIVLIDEVTQCNKLSLFFILNGKHDRGVGYKAWKAIEERHPKTKIWETFTPYFEKRNIHFYVNKCGFKIVGFYNKHHPDPDHRHDGDAGEKDEMFKFEKQMEWAESAEPAAVSSNRRAGHEVMRFR</sequence>
<dbReference type="RefSeq" id="WP_207896113.1">
    <property type="nucleotide sequence ID" value="NZ_SMAO01000002.1"/>
</dbReference>
<dbReference type="PROSITE" id="PS51186">
    <property type="entry name" value="GNAT"/>
    <property type="match status" value="1"/>
</dbReference>
<dbReference type="Gene3D" id="3.40.630.30">
    <property type="match status" value="1"/>
</dbReference>
<evidence type="ECO:0000313" key="3">
    <source>
        <dbReference type="Proteomes" id="UP000295717"/>
    </source>
</evidence>
<dbReference type="Pfam" id="PF00583">
    <property type="entry name" value="Acetyltransf_1"/>
    <property type="match status" value="1"/>
</dbReference>
<protein>
    <recommendedName>
        <fullName evidence="1">N-acetyltransferase domain-containing protein</fullName>
    </recommendedName>
</protein>
<gene>
    <name evidence="2" type="ORF">EDC35_102307</name>
</gene>
<name>A0A4R3N4J9_9GAMM</name>
<accession>A0A4R3N4J9</accession>
<dbReference type="SUPFAM" id="SSF55729">
    <property type="entry name" value="Acyl-CoA N-acyltransferases (Nat)"/>
    <property type="match status" value="1"/>
</dbReference>